<evidence type="ECO:0000313" key="2">
    <source>
        <dbReference type="EMBL" id="WOF17055.1"/>
    </source>
</evidence>
<name>A0AA97I374_9EURY</name>
<keyword evidence="1" id="KW-0812">Transmembrane</keyword>
<accession>A0AA97I374</accession>
<evidence type="ECO:0000256" key="1">
    <source>
        <dbReference type="SAM" id="Phobius"/>
    </source>
</evidence>
<dbReference type="GeneID" id="85230579"/>
<dbReference type="AlphaFoldDB" id="A0AA97I374"/>
<dbReference type="RefSeq" id="WP_317136507.1">
    <property type="nucleotide sequence ID" value="NZ_CP043875.1"/>
</dbReference>
<keyword evidence="3" id="KW-1185">Reference proteome</keyword>
<keyword evidence="1" id="KW-1133">Transmembrane helix</keyword>
<dbReference type="EMBL" id="CP043875">
    <property type="protein sequence ID" value="WOF17055.1"/>
    <property type="molecule type" value="Genomic_DNA"/>
</dbReference>
<dbReference type="KEGG" id="mefw:F1737_10380"/>
<keyword evidence="1" id="KW-0472">Membrane</keyword>
<organism evidence="2 3">
    <name type="scientific">Methanochimaera problematica</name>
    <dbReference type="NCBI Taxonomy" id="2609417"/>
    <lineage>
        <taxon>Archaea</taxon>
        <taxon>Methanobacteriati</taxon>
        <taxon>Methanobacteriota</taxon>
        <taxon>Stenosarchaea group</taxon>
        <taxon>Methanomicrobia</taxon>
        <taxon>Methanomicrobiales</taxon>
        <taxon>Methanomicrobiaceae</taxon>
        <taxon>Methanochimaera</taxon>
    </lineage>
</organism>
<sequence>MDDSYGIFTTDGQIVAGDLYDDSVVRLAEKLDESMASLYISTKNGQFLLGAAVNVQKKGRRPDTFIYLEKLLWYSKIPPRIDLAYIHDFYRRIETHLLEIDYKIRDLASDARFFGERQKQTITRLSSADVSQYCTGRILLSKPVVCISADLLKSVDFVLSVTEKIAPYLHTGFTIVVSKRTFKDADLLVTESYPDGYNIELDSETVTDPFEYYYKSAGLLSQRQDVTATLSGAKTRERLTLGLISDLKSYERQKGDKAGDTDSFIKSENIGVFADFAYERESSPKTRSINGSKRPSEEEYTKWEVTGPERDRLKKDYEEHMEKKRRGRLKIIVLVLFAVVFFAVASILFVIPKMQINESTIIQTQTETPYETLVPTPPSKTAVIERLNATFGNTPSGLSGASGIYRITVREPEIVHINLSENYTPDYSYYLMKFNETGYTWDYVSGTSEYSEKGADVDILTSGIYRIFAGKQPAENMSWDI</sequence>
<proteinExistence type="predicted"/>
<evidence type="ECO:0000313" key="3">
    <source>
        <dbReference type="Proteomes" id="UP001301797"/>
    </source>
</evidence>
<protein>
    <submittedName>
        <fullName evidence="2">Uncharacterized protein</fullName>
    </submittedName>
</protein>
<feature type="transmembrane region" description="Helical" evidence="1">
    <location>
        <begin position="331"/>
        <end position="351"/>
    </location>
</feature>
<dbReference type="Proteomes" id="UP001301797">
    <property type="component" value="Chromosome"/>
</dbReference>
<gene>
    <name evidence="2" type="ORF">F1737_10380</name>
</gene>
<reference evidence="2 3" key="1">
    <citation type="submission" date="2019-09" db="EMBL/GenBank/DDBJ databases">
        <title>The complete genome of Methanoplanus sp. FWC-SCC4.</title>
        <authorList>
            <person name="Chen S.-C."/>
            <person name="Zhou Y.-Z."/>
            <person name="Lai M.-C."/>
        </authorList>
    </citation>
    <scope>NUCLEOTIDE SEQUENCE [LARGE SCALE GENOMIC DNA]</scope>
    <source>
        <strain evidence="2 3">FWC-SCC4</strain>
    </source>
</reference>